<comment type="subunit">
    <text evidence="11">Interacts with NFS1.</text>
</comment>
<keyword evidence="16" id="KW-1267">Proteomics identification</keyword>
<dbReference type="EC" id="2.8.1.11" evidence="11"/>
<dbReference type="HAMAP" id="MF_03049">
    <property type="entry name" value="MOCS3_Uba4"/>
    <property type="match status" value="1"/>
</dbReference>
<dbReference type="InterPro" id="IPR035985">
    <property type="entry name" value="Ubiquitin-activating_enz"/>
</dbReference>
<feature type="binding site" evidence="11">
    <location>
        <position position="184"/>
    </location>
    <ligand>
        <name>ATP</name>
        <dbReference type="ChEBI" id="CHEBI:30616"/>
    </ligand>
</feature>
<feature type="disulfide bond" description="Alternate" evidence="11">
    <location>
        <begin position="408"/>
        <end position="416"/>
    </location>
</feature>
<dbReference type="GeneTree" id="ENSGT00940000160847"/>
<keyword evidence="15" id="KW-1185">Reference proteome</keyword>
<dbReference type="Gene3D" id="3.40.250.10">
    <property type="entry name" value="Rhodanese-like domain"/>
    <property type="match status" value="1"/>
</dbReference>
<comment type="similarity">
    <text evidence="11">In the N-terminal section; belongs to the HesA/MoeB/ThiF family. UBA4 subfamily.</text>
</comment>
<dbReference type="InterPro" id="IPR001763">
    <property type="entry name" value="Rhodanese-like_dom"/>
</dbReference>
<organism evidence="14 15">
    <name type="scientific">Rattus norvegicus</name>
    <name type="common">Rat</name>
    <dbReference type="NCBI Taxonomy" id="10116"/>
    <lineage>
        <taxon>Eukaryota</taxon>
        <taxon>Metazoa</taxon>
        <taxon>Chordata</taxon>
        <taxon>Craniata</taxon>
        <taxon>Vertebrata</taxon>
        <taxon>Euteleostomi</taxon>
        <taxon>Mammalia</taxon>
        <taxon>Eutheria</taxon>
        <taxon>Euarchontoglires</taxon>
        <taxon>Glires</taxon>
        <taxon>Rodentia</taxon>
        <taxon>Myomorpha</taxon>
        <taxon>Muroidea</taxon>
        <taxon>Muridae</taxon>
        <taxon>Murinae</taxon>
        <taxon>Rattus</taxon>
    </lineage>
</organism>
<dbReference type="SMART" id="SM00450">
    <property type="entry name" value="RHOD"/>
    <property type="match status" value="1"/>
</dbReference>
<evidence type="ECO:0000256" key="11">
    <source>
        <dbReference type="HAMAP-Rule" id="MF_03049"/>
    </source>
</evidence>
<dbReference type="CDD" id="cd01526">
    <property type="entry name" value="RHOD_ThiF"/>
    <property type="match status" value="1"/>
</dbReference>
<feature type="domain" description="Rhodanese" evidence="13">
    <location>
        <begin position="439"/>
        <end position="550"/>
    </location>
</feature>
<keyword evidence="2 11" id="KW-0963">Cytoplasm</keyword>
<comment type="catalytic activity">
    <reaction evidence="11">
        <text>[molybdopterin-synthase sulfur-carrier protein]-C-terminal Gly-Gly-AMP + S-sulfanyl-L-cysteinyl-[cysteine desulfurase] + AH2 = [molybdopterin-synthase sulfur-carrier protein]-C-terminal-Gly-aminoethanethioate + L-cysteinyl-[cysteine desulfurase] + A + AMP + 2 H(+)</text>
        <dbReference type="Rhea" id="RHEA:48612"/>
        <dbReference type="Rhea" id="RHEA-COMP:12157"/>
        <dbReference type="Rhea" id="RHEA-COMP:12158"/>
        <dbReference type="Rhea" id="RHEA-COMP:12159"/>
        <dbReference type="Rhea" id="RHEA-COMP:19907"/>
        <dbReference type="ChEBI" id="CHEBI:13193"/>
        <dbReference type="ChEBI" id="CHEBI:15378"/>
        <dbReference type="ChEBI" id="CHEBI:17499"/>
        <dbReference type="ChEBI" id="CHEBI:29950"/>
        <dbReference type="ChEBI" id="CHEBI:61963"/>
        <dbReference type="ChEBI" id="CHEBI:90618"/>
        <dbReference type="ChEBI" id="CHEBI:232372"/>
        <dbReference type="ChEBI" id="CHEBI:456215"/>
        <dbReference type="EC" id="2.8.1.11"/>
    </reaction>
</comment>
<evidence type="ECO:0007829" key="16">
    <source>
        <dbReference type="PeptideAtlas" id="A0ABK0L1R3"/>
    </source>
</evidence>
<feature type="binding site" evidence="11">
    <location>
        <position position="317"/>
    </location>
    <ligand>
        <name>Zn(2+)</name>
        <dbReference type="ChEBI" id="CHEBI:29105"/>
    </ligand>
</feature>
<evidence type="ECO:0000256" key="10">
    <source>
        <dbReference type="ARBA" id="ARBA00023268"/>
    </source>
</evidence>
<evidence type="ECO:0000256" key="1">
    <source>
        <dbReference type="ARBA" id="ARBA00004514"/>
    </source>
</evidence>
<comment type="subcellular location">
    <subcellularLocation>
        <location evidence="1">Cytoplasm</location>
        <location evidence="1">Cytosol</location>
    </subcellularLocation>
</comment>
<keyword evidence="7 11" id="KW-0862">Zinc</keyword>
<proteinExistence type="evidence at protein level"/>
<keyword evidence="3 11" id="KW-0808">Transferase</keyword>
<dbReference type="PROSITE" id="PS50206">
    <property type="entry name" value="RHODANESE_3"/>
    <property type="match status" value="1"/>
</dbReference>
<evidence type="ECO:0000256" key="6">
    <source>
        <dbReference type="ARBA" id="ARBA00022741"/>
    </source>
</evidence>
<feature type="coiled-coil region" evidence="12">
    <location>
        <begin position="101"/>
        <end position="128"/>
    </location>
</feature>
<dbReference type="EC" id="2.7.7.80" evidence="11"/>
<reference evidence="14" key="1">
    <citation type="journal article" date="2004" name="Nature">
        <title>Genome sequence of the Brown Norway rat yields insights into mammalian evolution.</title>
        <authorList>
            <consortium name="Rat Genome Sequencing Project Consortium"/>
            <person name="Gibbs R.A."/>
            <person name="Weinstock G.M."/>
            <person name="Metzker M.L."/>
            <person name="Muzny D.M."/>
            <person name="Sodergren E.J."/>
            <person name="Scherer S."/>
            <person name="Scott G."/>
            <person name="Steffen D."/>
            <person name="Worley K.C."/>
            <person name="Burch P.E."/>
            <person name="Okwuonu G."/>
            <person name="Hines S."/>
            <person name="Lewis L."/>
            <person name="Deramo C."/>
            <person name="Delgado O."/>
            <person name="Dugan-Rocha S."/>
            <person name="Miner G."/>
            <person name="Morgan M."/>
            <person name="Hawes A."/>
            <person name="Gill R."/>
            <person name="Holt R.A."/>
            <person name="Adams M.D."/>
            <person name="Amanatides P.G."/>
            <person name="Baden-Tillson H."/>
            <person name="Barnstead M."/>
            <person name="Chin S."/>
            <person name="Evans C.A."/>
            <person name="Ferriera S."/>
            <person name="Fosler C."/>
            <person name="Glodek A."/>
            <person name="Gu Z."/>
            <person name="Jennings D."/>
            <person name="Kraft C.L."/>
            <person name="Nguyen T."/>
            <person name="Pfannkoch C.M."/>
            <person name="Sitter C."/>
            <person name="Sutton G.G."/>
            <person name="Venter J.C."/>
            <person name="Woodage T."/>
            <person name="Smith D."/>
            <person name="Lee H.-M."/>
            <person name="Gustafson E."/>
            <person name="Cahill P."/>
            <person name="Kana A."/>
            <person name="Doucette-Stamm L."/>
            <person name="Weinstock K."/>
            <person name="Fechtel K."/>
            <person name="Weiss R.B."/>
            <person name="Dunn D.M."/>
            <person name="Green E.D."/>
            <person name="Blakesley R.W."/>
            <person name="Bouffard G.G."/>
            <person name="De Jong P.J."/>
            <person name="Osoegawa K."/>
            <person name="Zhu B."/>
            <person name="Marra M."/>
            <person name="Schein J."/>
            <person name="Bosdet I."/>
            <person name="Fjell C."/>
            <person name="Jones S."/>
            <person name="Krzywinski M."/>
            <person name="Mathewson C."/>
            <person name="Siddiqui A."/>
            <person name="Wye N."/>
            <person name="McPherson J."/>
            <person name="Zhao S."/>
            <person name="Fraser C.M."/>
            <person name="Shetty J."/>
            <person name="Shatsman S."/>
            <person name="Geer K."/>
            <person name="Chen Y."/>
            <person name="Abramzon S."/>
            <person name="Nierman W.C."/>
            <person name="Havlak P.H."/>
            <person name="Chen R."/>
            <person name="Durbin K.J."/>
            <person name="Egan A."/>
            <person name="Ren Y."/>
            <person name="Song X.-Z."/>
            <person name="Li B."/>
            <person name="Liu Y."/>
            <person name="Qin X."/>
            <person name="Cawley S."/>
            <person name="Cooney A.J."/>
            <person name="D'Souza L.M."/>
            <person name="Martin K."/>
            <person name="Wu J.Q."/>
            <person name="Gonzalez-Garay M.L."/>
            <person name="Jackson A.R."/>
            <person name="Kalafus K.J."/>
            <person name="McLeod M.P."/>
            <person name="Milosavljevic A."/>
            <person name="Virk D."/>
            <person name="Volkov A."/>
            <person name="Wheeler D.A."/>
            <person name="Zhang Z."/>
            <person name="Bailey J.A."/>
            <person name="Eichler E.E."/>
            <person name="Tuzun E."/>
            <person name="Birney E."/>
            <person name="Mongin E."/>
            <person name="Ureta-Vidal A."/>
            <person name="Woodwark C."/>
            <person name="Zdobnov E."/>
            <person name="Bork P."/>
            <person name="Suyama M."/>
            <person name="Torrents D."/>
            <person name="Alexandersson M."/>
            <person name="Trask B.J."/>
            <person name="Young J.M."/>
            <person name="Huang H."/>
            <person name="Wang H."/>
            <person name="Xing H."/>
            <person name="Daniels S."/>
            <person name="Gietzen D."/>
            <person name="Schmidt J."/>
            <person name="Stevens K."/>
            <person name="Vitt U."/>
            <person name="Wingrove J."/>
            <person name="Camara F."/>
            <person name="Mar Alba M."/>
            <person name="Abril J.F."/>
            <person name="Guigo R."/>
            <person name="Smit A."/>
            <person name="Dubchak I."/>
            <person name="Rubin E.M."/>
            <person name="Couronne O."/>
            <person name="Poliakov A."/>
            <person name="Huebner N."/>
            <person name="Ganten D."/>
            <person name="Goesele C."/>
            <person name="Hummel O."/>
            <person name="Kreitler T."/>
            <person name="Lee Y.-A."/>
            <person name="Monti J."/>
            <person name="Schulz H."/>
            <person name="Zimdahl H."/>
            <person name="Himmelbauer H."/>
            <person name="Lehrach H."/>
            <person name="Jacob H.J."/>
            <person name="Bromberg S."/>
            <person name="Gullings-Handley J."/>
            <person name="Jensen-Seaman M.I."/>
            <person name="Kwitek A.E."/>
            <person name="Lazar J."/>
            <person name="Pasko D."/>
            <person name="Tonellato P.J."/>
            <person name="Twigger S."/>
            <person name="Ponting C.P."/>
            <person name="Duarte J.M."/>
            <person name="Rice S."/>
            <person name="Goodstadt L."/>
            <person name="Beatson S.A."/>
            <person name="Emes R.D."/>
            <person name="Winter E.E."/>
            <person name="Webber C."/>
            <person name="Brandt P."/>
            <person name="Nyakatura G."/>
            <person name="Adetobi M."/>
            <person name="Chiaromonte F."/>
            <person name="Elnitski L."/>
            <person name="Eswara P."/>
            <person name="Hardison R.C."/>
            <person name="Hou M."/>
            <person name="Kolbe D."/>
            <person name="Makova K."/>
            <person name="Miller W."/>
            <person name="Nekrutenko A."/>
            <person name="Riemer C."/>
            <person name="Schwartz S."/>
            <person name="Taylor J."/>
            <person name="Yang S."/>
            <person name="Zhang Y."/>
            <person name="Lindpaintner K."/>
            <person name="Andrews T.D."/>
            <person name="Caccamo M."/>
            <person name="Clamp M."/>
            <person name="Clarke L."/>
            <person name="Curwen V."/>
            <person name="Durbin R.M."/>
            <person name="Eyras E."/>
            <person name="Searle S.M."/>
            <person name="Cooper G.M."/>
            <person name="Batzoglou S."/>
            <person name="Brudno M."/>
            <person name="Sidow A."/>
            <person name="Stone E.A."/>
            <person name="Payseur B.A."/>
            <person name="Bourque G."/>
            <person name="Lopez-Otin C."/>
            <person name="Puente X.S."/>
            <person name="Chakrabarti K."/>
            <person name="Chatterji S."/>
            <person name="Dewey C."/>
            <person name="Pachter L."/>
            <person name="Bray N."/>
            <person name="Yap V.B."/>
            <person name="Caspi A."/>
            <person name="Tesler G."/>
            <person name="Pevzner P.A."/>
            <person name="Haussler D."/>
            <person name="Roskin K.M."/>
            <person name="Baertsch R."/>
            <person name="Clawson H."/>
            <person name="Furey T.S."/>
            <person name="Hinrichs A.S."/>
            <person name="Karolchik D."/>
            <person name="Kent W.J."/>
            <person name="Rosenbloom K.R."/>
            <person name="Trumbower H."/>
            <person name="Weirauch M."/>
            <person name="Cooper D.N."/>
            <person name="Stenson P.D."/>
            <person name="Ma B."/>
            <person name="Brent M."/>
            <person name="Arumugam M."/>
            <person name="Shteynberg D."/>
            <person name="Copley R.R."/>
            <person name="Taylor M.S."/>
            <person name="Riethman H."/>
            <person name="Mudunuri U."/>
            <person name="Peterson J."/>
            <person name="Guyer M."/>
            <person name="Felsenfeld A."/>
            <person name="Old S."/>
            <person name="Mockrin S."/>
            <person name="Collins F.S."/>
        </authorList>
    </citation>
    <scope>NUCLEOTIDE SEQUENCE [LARGE SCALE GENOMIC DNA]</scope>
    <source>
        <strain evidence="14">Brown Norway</strain>
    </source>
</reference>
<comment type="pathway">
    <text evidence="11">Cofactor biosynthesis; molybdopterin biosynthesis.</text>
</comment>
<feature type="binding site" evidence="11">
    <location>
        <position position="392"/>
    </location>
    <ligand>
        <name>Zn(2+)</name>
        <dbReference type="ChEBI" id="CHEBI:29105"/>
    </ligand>
</feature>
<feature type="binding site" evidence="11">
    <location>
        <position position="229"/>
    </location>
    <ligand>
        <name>ATP</name>
        <dbReference type="ChEBI" id="CHEBI:30616"/>
    </ligand>
</feature>
<feature type="active site" description="Glycyl thioester intermediate; for adenylyltransferase activity" evidence="11">
    <location>
        <position position="331"/>
    </location>
</feature>
<feature type="binding site" evidence="11">
    <location>
        <position position="389"/>
    </location>
    <ligand>
        <name>Zn(2+)</name>
        <dbReference type="ChEBI" id="CHEBI:29105"/>
    </ligand>
</feature>
<dbReference type="InterPro" id="IPR045886">
    <property type="entry name" value="ThiF/MoeB/HesA"/>
</dbReference>
<dbReference type="PANTHER" id="PTHR10953">
    <property type="entry name" value="UBIQUITIN-ACTIVATING ENZYME E1"/>
    <property type="match status" value="1"/>
</dbReference>
<sequence>MTNLREAPEADLRHLTRTVPNPGARGRLGFSTSQRVFRGILRFCDCFRSIVKASQAITHSFHFQALGSVLVFESLSDGKPETEVTPQMFPEDAVMAAPEDVAALQDEIARREEELASLKQRLAAALAVEPEPERPIPVMPLPSRAALSRDEILRYSRQLLLPELGVRGQLRLAAASVLVVGCGGLGCPLAQYLAAAGVGRLGLVDHDVVETSNLARQVLHGEAQAGHAKAWSAAAALRRLNSAVEYVPYARALSEAWALDLVRGYDVVADCSDNVPTRYLVNDACVLAGRPLVSASALRFEGQMTVYHYDDGPCYRCVFPRPPPAETVTNCADGGVLGVVPGVLGCVQALEVLKIAAGLGTTYSGSMLLFDGLGGHFRRIRLRRRRPDCVVCGQQPTVTCLKNYEAFCGSSATDKCRSLKLLSPEERISVTDYKRLLDSGVPHVLLDVRPQVEVDICRLQHSLHIPLSLLERRDADSLKLLGAALQEEKRNSQEGAALAVYVICKLGNDSQKAVRVLQSLTAVPELDSLKVQDISGGLMAWAAKIDGTFPQY</sequence>
<keyword evidence="8 11" id="KW-0067">ATP-binding</keyword>
<dbReference type="Gene3D" id="3.40.50.720">
    <property type="entry name" value="NAD(P)-binding Rossmann-like Domain"/>
    <property type="match status" value="1"/>
</dbReference>
<feature type="active site" description="Cysteine persulfide intermediate; for sulfurtransferase activity" evidence="11">
    <location>
        <position position="504"/>
    </location>
</feature>
<evidence type="ECO:0000256" key="5">
    <source>
        <dbReference type="ARBA" id="ARBA00022723"/>
    </source>
</evidence>
<protein>
    <recommendedName>
        <fullName evidence="11">Adenylyltransferase and sulfurtransferase MOCS3</fullName>
    </recommendedName>
    <alternativeName>
        <fullName evidence="11">Molybdenum cofactor synthesis protein 3</fullName>
    </alternativeName>
    <domain>
        <recommendedName>
            <fullName evidence="11">Molybdopterin-synthase adenylyltransferase</fullName>
            <ecNumber evidence="11">2.7.7.80</ecNumber>
        </recommendedName>
        <alternativeName>
            <fullName evidence="11">Adenylyltransferase MOCS3</fullName>
        </alternativeName>
        <alternativeName>
            <fullName evidence="11">Sulfur carrier protein MOCS2A adenylyltransferase</fullName>
        </alternativeName>
    </domain>
    <domain>
        <recommendedName>
            <fullName evidence="11">Molybdopterin-synthase sulfurtransferase</fullName>
            <ecNumber evidence="11">2.8.1.11</ecNumber>
        </recommendedName>
        <alternativeName>
            <fullName evidence="11">Sulfurtransferase MOCS3</fullName>
        </alternativeName>
        <alternativeName>
            <fullName evidence="11">Sulfur carrier protein MOCS2A sulfurtransferase</fullName>
        </alternativeName>
    </domain>
</protein>
<dbReference type="Ensembl" id="ENSRNOT00000164099.1">
    <property type="protein sequence ID" value="ENSRNOP00000102480.1"/>
    <property type="gene ID" value="ENSRNOG00000081351.1"/>
</dbReference>
<dbReference type="CDD" id="cd00757">
    <property type="entry name" value="ThiF_MoeB_HesA_family"/>
    <property type="match status" value="1"/>
</dbReference>
<accession>A0ABK0L1R3</accession>
<comment type="function">
    <text evidence="11">Plays a central role in 2-thiolation of mcm(5)S(2)U at tRNA wobble positions of cytosolic tRNA(Lys), tRNA(Glu) and tRNA(Gln). Also essential during biosynthesis of the molybdenum cofactor. Acts by mediating the C-terminal thiocarboxylation of sulfur carriers URM1 and MOCS2A. Its N-terminus first activates URM1 and MOCS2A as acyl-adenylates (-COAMP), then the persulfide sulfur on the catalytic cysteine is transferred to URM1 and MOCS2A to form thiocarboxylation (-COSH) of their C-terminus. The reaction probably involves hydrogen sulfide that is generated from the persulfide intermediate and that acts as nucleophile towards URM1 and MOCS2A. Subsequently, a transient disulfide bond is formed. Does not use thiosulfate as sulfur donor; NFS1 probably acting as a sulfur donor for thiocarboxylation reactions.</text>
</comment>
<keyword evidence="9 11" id="KW-0501">Molybdenum cofactor biosynthesis</keyword>
<keyword evidence="6 11" id="KW-0547">Nucleotide-binding</keyword>
<dbReference type="Ensembl" id="ENSRNOT00000131792.1">
    <property type="protein sequence ID" value="ENSRNOP00000104663.1"/>
    <property type="gene ID" value="ENSRNOG00000081351.1"/>
</dbReference>
<evidence type="ECO:0000256" key="8">
    <source>
        <dbReference type="ARBA" id="ARBA00022840"/>
    </source>
</evidence>
<evidence type="ECO:0000313" key="14">
    <source>
        <dbReference type="Ensembl" id="ENSRNOP00000102480.1"/>
    </source>
</evidence>
<keyword evidence="10 11" id="KW-0511">Multifunctional enzyme</keyword>
<evidence type="ECO:0000259" key="13">
    <source>
        <dbReference type="PROSITE" id="PS50206"/>
    </source>
</evidence>
<reference evidence="15" key="3">
    <citation type="submission" date="2024-01" db="EMBL/GenBank/DDBJ databases">
        <title>GRCr8: a new rat reference genome assembly contstructed from accurate long reads and long range scaffolding.</title>
        <authorList>
            <person name="Doris P.A."/>
            <person name="Kalbfleisch T."/>
            <person name="Li K."/>
            <person name="Howe K."/>
            <person name="Wood J."/>
        </authorList>
    </citation>
    <scope>NUCLEOTIDE SEQUENCE [LARGE SCALE GENOMIC DNA]</scope>
    <source>
        <strain evidence="15">Brown Norway</strain>
    </source>
</reference>
<reference evidence="14" key="4">
    <citation type="submission" date="2025-05" db="UniProtKB">
        <authorList>
            <consortium name="Ensembl"/>
        </authorList>
    </citation>
    <scope>IDENTIFICATION</scope>
    <source>
        <strain evidence="14">Brown Norway</strain>
    </source>
</reference>
<keyword evidence="11" id="KW-1015">Disulfide bond</keyword>
<evidence type="ECO:0000313" key="15">
    <source>
        <dbReference type="Proteomes" id="UP000002494"/>
    </source>
</evidence>
<dbReference type="InterPro" id="IPR028885">
    <property type="entry name" value="MOCS3/Uba4"/>
</dbReference>
<feature type="binding site" evidence="11">
    <location>
        <position position="314"/>
    </location>
    <ligand>
        <name>Zn(2+)</name>
        <dbReference type="ChEBI" id="CHEBI:29105"/>
    </ligand>
</feature>
<feature type="binding site" evidence="11">
    <location>
        <begin position="212"/>
        <end position="216"/>
    </location>
    <ligand>
        <name>ATP</name>
        <dbReference type="ChEBI" id="CHEBI:30616"/>
    </ligand>
</feature>
<evidence type="ECO:0000256" key="4">
    <source>
        <dbReference type="ARBA" id="ARBA00022694"/>
    </source>
</evidence>
<evidence type="ECO:0000256" key="3">
    <source>
        <dbReference type="ARBA" id="ARBA00022679"/>
    </source>
</evidence>
<evidence type="ECO:0000256" key="2">
    <source>
        <dbReference type="ARBA" id="ARBA00022490"/>
    </source>
</evidence>
<keyword evidence="5 11" id="KW-0479">Metal-binding</keyword>
<dbReference type="SUPFAM" id="SSF69572">
    <property type="entry name" value="Activating enzymes of the ubiquitin-like proteins"/>
    <property type="match status" value="1"/>
</dbReference>
<dbReference type="Pfam" id="PF00581">
    <property type="entry name" value="Rhodanese"/>
    <property type="match status" value="1"/>
</dbReference>
<evidence type="ECO:0000256" key="7">
    <source>
        <dbReference type="ARBA" id="ARBA00022833"/>
    </source>
</evidence>
<feature type="binding site" evidence="11">
    <location>
        <begin position="273"/>
        <end position="274"/>
    </location>
    <ligand>
        <name>ATP</name>
        <dbReference type="ChEBI" id="CHEBI:30616"/>
    </ligand>
</feature>
<name>A0ABK0L1R3_RAT</name>
<evidence type="ECO:0000256" key="12">
    <source>
        <dbReference type="SAM" id="Coils"/>
    </source>
</evidence>
<comment type="catalytic activity">
    <reaction evidence="11">
        <text>[molybdopterin-synthase sulfur-carrier protein]-C-terminal Gly-Gly + ATP + H(+) = [molybdopterin-synthase sulfur-carrier protein]-C-terminal Gly-Gly-AMP + diphosphate</text>
        <dbReference type="Rhea" id="RHEA:43616"/>
        <dbReference type="Rhea" id="RHEA-COMP:12159"/>
        <dbReference type="Rhea" id="RHEA-COMP:12202"/>
        <dbReference type="ChEBI" id="CHEBI:15378"/>
        <dbReference type="ChEBI" id="CHEBI:30616"/>
        <dbReference type="ChEBI" id="CHEBI:33019"/>
        <dbReference type="ChEBI" id="CHEBI:90618"/>
        <dbReference type="ChEBI" id="CHEBI:90778"/>
        <dbReference type="EC" id="2.7.7.80"/>
    </reaction>
</comment>
<dbReference type="Pfam" id="PF00899">
    <property type="entry name" value="ThiF"/>
    <property type="match status" value="1"/>
</dbReference>
<keyword evidence="4 11" id="KW-0819">tRNA processing</keyword>
<dbReference type="Proteomes" id="UP000002494">
    <property type="component" value="Chromosome 3"/>
</dbReference>
<comment type="pathway">
    <text evidence="11">tRNA modification; 5-methoxycarbonylmethyl-2-thiouridine-tRNA biosynthesis.</text>
</comment>
<evidence type="ECO:0000256" key="9">
    <source>
        <dbReference type="ARBA" id="ARBA00023150"/>
    </source>
</evidence>
<reference evidence="15" key="2">
    <citation type="submission" date="2023-12" db="EMBL/GenBank/DDBJ databases">
        <authorList>
            <consortium name="Genome Reference Consortium"/>
            <person name="Doris P.A."/>
            <person name="Kalbfleisch T."/>
            <person name="Li K."/>
            <person name="Howe K."/>
            <person name="Wood J."/>
        </authorList>
    </citation>
    <scope>NUCLEOTIDE SEQUENCE [LARGE SCALE GENOMIC DNA]</scope>
    <source>
        <strain evidence="15">Brown Norway</strain>
    </source>
</reference>
<feature type="binding site" evidence="11">
    <location>
        <position position="205"/>
    </location>
    <ligand>
        <name>ATP</name>
        <dbReference type="ChEBI" id="CHEBI:30616"/>
    </ligand>
</feature>
<dbReference type="PANTHER" id="PTHR10953:SF102">
    <property type="entry name" value="ADENYLYLTRANSFERASE AND SULFURTRANSFERASE MOCS3"/>
    <property type="match status" value="1"/>
</dbReference>
<keyword evidence="12" id="KW-0175">Coiled coil</keyword>
<gene>
    <name evidence="14" type="primary">Mocs3</name>
    <name evidence="11" type="synonym">MOCS3</name>
    <name evidence="11" type="synonym">UBA4</name>
</gene>
<dbReference type="NCBIfam" id="NF004281">
    <property type="entry name" value="PRK05690.1"/>
    <property type="match status" value="1"/>
</dbReference>
<dbReference type="InterPro" id="IPR000594">
    <property type="entry name" value="ThiF_NAD_FAD-bd"/>
</dbReference>
<comment type="cofactor">
    <cofactor evidence="11">
        <name>Zn(2+)</name>
        <dbReference type="ChEBI" id="CHEBI:29105"/>
    </cofactor>
    <text evidence="11">Binds 1 zinc ion per subunit.</text>
</comment>
<dbReference type="InterPro" id="IPR036873">
    <property type="entry name" value="Rhodanese-like_dom_sf"/>
</dbReference>